<evidence type="ECO:0000256" key="4">
    <source>
        <dbReference type="ARBA" id="ARBA00022692"/>
    </source>
</evidence>
<evidence type="ECO:0000256" key="8">
    <source>
        <dbReference type="SAM" id="SignalP"/>
    </source>
</evidence>
<dbReference type="InterPro" id="IPR007055">
    <property type="entry name" value="BON_dom"/>
</dbReference>
<feature type="domain" description="BON" evidence="9">
    <location>
        <begin position="56"/>
        <end position="122"/>
    </location>
</feature>
<keyword evidence="7" id="KW-0407">Ion channel</keyword>
<keyword evidence="7" id="KW-0813">Transport</keyword>
<keyword evidence="6 7" id="KW-0472">Membrane</keyword>
<dbReference type="PANTHER" id="PTHR30221">
    <property type="entry name" value="SMALL-CONDUCTANCE MECHANOSENSITIVE CHANNEL"/>
    <property type="match status" value="1"/>
</dbReference>
<dbReference type="InterPro" id="IPR011066">
    <property type="entry name" value="MscS_channel_C_sf"/>
</dbReference>
<comment type="similarity">
    <text evidence="2 7">Belongs to the MscS (TC 1.A.23) family.</text>
</comment>
<organism evidence="10 11">
    <name type="scientific">Pseudotabrizicola sediminis</name>
    <dbReference type="NCBI Taxonomy" id="2486418"/>
    <lineage>
        <taxon>Bacteria</taxon>
        <taxon>Pseudomonadati</taxon>
        <taxon>Pseudomonadota</taxon>
        <taxon>Alphaproteobacteria</taxon>
        <taxon>Rhodobacterales</taxon>
        <taxon>Paracoccaceae</taxon>
        <taxon>Pseudotabrizicola</taxon>
    </lineage>
</organism>
<comment type="subcellular location">
    <subcellularLocation>
        <location evidence="7">Cell inner membrane</location>
        <topology evidence="7">Multi-pass membrane protein</topology>
    </subcellularLocation>
    <subcellularLocation>
        <location evidence="1">Cell membrane</location>
        <topology evidence="1">Multi-pass membrane protein</topology>
    </subcellularLocation>
</comment>
<keyword evidence="7" id="KW-0406">Ion transport</keyword>
<dbReference type="InterPro" id="IPR006685">
    <property type="entry name" value="MscS_channel_2nd"/>
</dbReference>
<dbReference type="EMBL" id="RPEM01000010">
    <property type="protein sequence ID" value="TGD42254.1"/>
    <property type="molecule type" value="Genomic_DNA"/>
</dbReference>
<evidence type="ECO:0000313" key="10">
    <source>
        <dbReference type="EMBL" id="TGD42254.1"/>
    </source>
</evidence>
<dbReference type="InterPro" id="IPR023408">
    <property type="entry name" value="MscS_beta-dom_sf"/>
</dbReference>
<dbReference type="Pfam" id="PF00924">
    <property type="entry name" value="MS_channel_2nd"/>
    <property type="match status" value="1"/>
</dbReference>
<comment type="caution">
    <text evidence="10">The sequence shown here is derived from an EMBL/GenBank/DDBJ whole genome shotgun (WGS) entry which is preliminary data.</text>
</comment>
<feature type="transmembrane region" description="Helical" evidence="7">
    <location>
        <begin position="210"/>
        <end position="231"/>
    </location>
</feature>
<reference evidence="10 11" key="1">
    <citation type="submission" date="2018-11" db="EMBL/GenBank/DDBJ databases">
        <title>Tabrizicola sp. isolated from sediment of alpine lake.</title>
        <authorList>
            <person name="Liu Z."/>
        </authorList>
    </citation>
    <scope>NUCLEOTIDE SEQUENCE [LARGE SCALE GENOMIC DNA]</scope>
    <source>
        <strain evidence="10 11">DRYC-M-16</strain>
    </source>
</reference>
<feature type="signal peptide" evidence="8">
    <location>
        <begin position="1"/>
        <end position="31"/>
    </location>
</feature>
<dbReference type="PANTHER" id="PTHR30221:SF1">
    <property type="entry name" value="SMALL-CONDUCTANCE MECHANOSENSITIVE CHANNEL"/>
    <property type="match status" value="1"/>
</dbReference>
<dbReference type="InterPro" id="IPR045275">
    <property type="entry name" value="MscS_archaea/bacteria_type"/>
</dbReference>
<evidence type="ECO:0000259" key="9">
    <source>
        <dbReference type="PROSITE" id="PS50914"/>
    </source>
</evidence>
<dbReference type="PROSITE" id="PS01246">
    <property type="entry name" value="UPF0003"/>
    <property type="match status" value="1"/>
</dbReference>
<keyword evidence="11" id="KW-1185">Reference proteome</keyword>
<comment type="caution">
    <text evidence="7">Lacks conserved residue(s) required for the propagation of feature annotation.</text>
</comment>
<keyword evidence="4 7" id="KW-0812">Transmembrane</keyword>
<keyword evidence="8" id="KW-0732">Signal</keyword>
<evidence type="ECO:0000313" key="11">
    <source>
        <dbReference type="Proteomes" id="UP000297741"/>
    </source>
</evidence>
<dbReference type="InterPro" id="IPR010920">
    <property type="entry name" value="LSM_dom_sf"/>
</dbReference>
<accession>A0ABY2KIR5</accession>
<name>A0ABY2KIR5_9RHOB</name>
<dbReference type="RefSeq" id="WP_135432640.1">
    <property type="nucleotide sequence ID" value="NZ_RPEM01000010.1"/>
</dbReference>
<dbReference type="SUPFAM" id="SSF50182">
    <property type="entry name" value="Sm-like ribonucleoproteins"/>
    <property type="match status" value="1"/>
</dbReference>
<evidence type="ECO:0000256" key="3">
    <source>
        <dbReference type="ARBA" id="ARBA00022475"/>
    </source>
</evidence>
<dbReference type="Pfam" id="PF04972">
    <property type="entry name" value="BON"/>
    <property type="match status" value="1"/>
</dbReference>
<evidence type="ECO:0000256" key="5">
    <source>
        <dbReference type="ARBA" id="ARBA00022989"/>
    </source>
</evidence>
<feature type="transmembrane region" description="Helical" evidence="7">
    <location>
        <begin position="144"/>
        <end position="162"/>
    </location>
</feature>
<sequence length="474" mass="51985">MIFLRRLESLFGRFAILTTFLFTVATAPVQAQTSPVVEETVAPGSTTEIAVAPGARDTQIADRLRRILTASNWFSPFSVSVREGIVFLDGQTETDERRDWAQQLALRTQDVVAVVNRIEVQRAISWDLTPTWREMERLVNRAQWFVPLTVVSLIILLVFWLVSRGVTKLARVSLRQRLSSPLLVDIAARALALPVILIGIYLVLQIAGLTRLAVTVLGGTGLVGIVLGLAFRDIAENALASILLSVRNPFRTGDWIQLGEYQGIVQNLNMRTTILMTLDGNHVQIPNSLVFKSVITNFSANPNRRAEFHVGIGYANSIALAQELIVQALRAHPAVLDDPEPAAIVDELGPSTVNIKVQFWFDGKSYSLFKVRSSLMRQVKRALQDEGISTPAPAQEVVFPEGTSFHQHPVVQEPAGEVPRPLALIRAAETATVSTGEGNLKSEQAELKRQAKACDLPEAEDNLLNPEVGASAQS</sequence>
<keyword evidence="5 7" id="KW-1133">Transmembrane helix</keyword>
<dbReference type="Pfam" id="PF21082">
    <property type="entry name" value="MS_channel_3rd"/>
    <property type="match status" value="1"/>
</dbReference>
<dbReference type="Proteomes" id="UP000297741">
    <property type="component" value="Unassembled WGS sequence"/>
</dbReference>
<dbReference type="PROSITE" id="PS50914">
    <property type="entry name" value="BON"/>
    <property type="match status" value="1"/>
</dbReference>
<dbReference type="Gene3D" id="2.30.30.60">
    <property type="match status" value="1"/>
</dbReference>
<dbReference type="Gene3D" id="1.10.287.1260">
    <property type="match status" value="1"/>
</dbReference>
<dbReference type="Gene3D" id="3.30.1340.30">
    <property type="match status" value="1"/>
</dbReference>
<proteinExistence type="inferred from homology"/>
<protein>
    <recommendedName>
        <fullName evidence="7">Small-conductance mechanosensitive channel</fullName>
    </recommendedName>
</protein>
<comment type="subunit">
    <text evidence="7">Homoheptamer.</text>
</comment>
<evidence type="ECO:0000256" key="6">
    <source>
        <dbReference type="ARBA" id="ARBA00023136"/>
    </source>
</evidence>
<gene>
    <name evidence="10" type="ORF">EEB11_14950</name>
</gene>
<comment type="function">
    <text evidence="7">Mechanosensitive channel that participates in the regulation of osmotic pressure changes within the cell, opening in response to stretch forces in the membrane lipid bilayer, without the need for other proteins. Contributes to normal resistance to hypoosmotic shock. Forms an ion channel of 1.0 nanosiemens conductance with a slight preference for anions.</text>
</comment>
<keyword evidence="3" id="KW-1003">Cell membrane</keyword>
<evidence type="ECO:0000256" key="2">
    <source>
        <dbReference type="ARBA" id="ARBA00008017"/>
    </source>
</evidence>
<feature type="transmembrane region" description="Helical" evidence="7">
    <location>
        <begin position="182"/>
        <end position="204"/>
    </location>
</feature>
<evidence type="ECO:0000256" key="1">
    <source>
        <dbReference type="ARBA" id="ARBA00004651"/>
    </source>
</evidence>
<dbReference type="InterPro" id="IPR049278">
    <property type="entry name" value="MS_channel_C"/>
</dbReference>
<dbReference type="SUPFAM" id="SSF82689">
    <property type="entry name" value="Mechanosensitive channel protein MscS (YggB), C-terminal domain"/>
    <property type="match status" value="1"/>
</dbReference>
<dbReference type="Gene3D" id="3.30.70.100">
    <property type="match status" value="1"/>
</dbReference>
<feature type="chain" id="PRO_5045227757" description="Small-conductance mechanosensitive channel" evidence="8">
    <location>
        <begin position="32"/>
        <end position="474"/>
    </location>
</feature>
<dbReference type="InterPro" id="IPR006686">
    <property type="entry name" value="MscS_channel_CS"/>
</dbReference>
<evidence type="ECO:0000256" key="7">
    <source>
        <dbReference type="RuleBase" id="RU369025"/>
    </source>
</evidence>
<keyword evidence="7" id="KW-0997">Cell inner membrane</keyword>